<proteinExistence type="predicted"/>
<dbReference type="EMBL" id="CANL01000029">
    <property type="protein sequence ID" value="CCM64256.1"/>
    <property type="molecule type" value="Genomic_DNA"/>
</dbReference>
<comment type="caution">
    <text evidence="2">The sequence shown here is derived from an EMBL/GenBank/DDBJ whole genome shotgun (WGS) entry which is preliminary data.</text>
</comment>
<gene>
    <name evidence="2" type="ORF">BN381_350116</name>
</gene>
<sequence>MVPRAPNPDQQAQHRADDPTQLEHPSLPSVKNPIGGFRLSNPVTRRCYSFGGLPSSEQRHRPQGARRRRGPYRPSCRLRGATPSSPCRQ</sequence>
<evidence type="ECO:0000313" key="2">
    <source>
        <dbReference type="EMBL" id="CCM64256.1"/>
    </source>
</evidence>
<evidence type="ECO:0000313" key="3">
    <source>
        <dbReference type="Proteomes" id="UP000018291"/>
    </source>
</evidence>
<feature type="compositionally biased region" description="Basic residues" evidence="1">
    <location>
        <begin position="61"/>
        <end position="71"/>
    </location>
</feature>
<dbReference type="Proteomes" id="UP000018291">
    <property type="component" value="Unassembled WGS sequence"/>
</dbReference>
<organism evidence="2 3">
    <name type="scientific">Candidatus Neomicrothrix parvicella RN1</name>
    <dbReference type="NCBI Taxonomy" id="1229780"/>
    <lineage>
        <taxon>Bacteria</taxon>
        <taxon>Bacillati</taxon>
        <taxon>Actinomycetota</taxon>
        <taxon>Acidimicrobiia</taxon>
        <taxon>Acidimicrobiales</taxon>
        <taxon>Microthrixaceae</taxon>
        <taxon>Candidatus Neomicrothrix</taxon>
    </lineage>
</organism>
<evidence type="ECO:0000256" key="1">
    <source>
        <dbReference type="SAM" id="MobiDB-lite"/>
    </source>
</evidence>
<reference evidence="2 3" key="1">
    <citation type="journal article" date="2013" name="ISME J.">
        <title>Metabolic model for the filamentous 'Candidatus Microthrix parvicella' based on genomic and metagenomic analyses.</title>
        <authorList>
            <person name="Jon McIlroy S."/>
            <person name="Kristiansen R."/>
            <person name="Albertsen M."/>
            <person name="Michael Karst S."/>
            <person name="Rossetti S."/>
            <person name="Lund Nielsen J."/>
            <person name="Tandoi V."/>
            <person name="James Seviour R."/>
            <person name="Nielsen P.H."/>
        </authorList>
    </citation>
    <scope>NUCLEOTIDE SEQUENCE [LARGE SCALE GENOMIC DNA]</scope>
    <source>
        <strain evidence="2 3">RN1</strain>
    </source>
</reference>
<protein>
    <submittedName>
        <fullName evidence="2">Uncharacterized protein</fullName>
    </submittedName>
</protein>
<dbReference type="AlphaFoldDB" id="R4Z4N7"/>
<accession>R4Z4N7</accession>
<keyword evidence="3" id="KW-1185">Reference proteome</keyword>
<name>R4Z4N7_9ACTN</name>
<feature type="region of interest" description="Disordered" evidence="1">
    <location>
        <begin position="1"/>
        <end position="89"/>
    </location>
</feature>
<dbReference type="HOGENOM" id="CLU_2449140_0_0_11"/>